<gene>
    <name evidence="3" type="ORF">FX983_01564</name>
</gene>
<reference evidence="3 4" key="1">
    <citation type="submission" date="2019-12" db="EMBL/GenBank/DDBJ databases">
        <title>Endophytic bacteria associated with Panax ginseng seedlings.</title>
        <authorList>
            <person name="Park J.M."/>
            <person name="Shin R."/>
            <person name="Jo S.H."/>
        </authorList>
    </citation>
    <scope>NUCLEOTIDE SEQUENCE [LARGE SCALE GENOMIC DNA]</scope>
    <source>
        <strain evidence="3 4">PgKB32</strain>
    </source>
</reference>
<protein>
    <submittedName>
        <fullName evidence="3">Uncharacterized protein</fullName>
    </submittedName>
</protein>
<evidence type="ECO:0000256" key="2">
    <source>
        <dbReference type="SAM" id="Phobius"/>
    </source>
</evidence>
<feature type="transmembrane region" description="Helical" evidence="2">
    <location>
        <begin position="147"/>
        <end position="167"/>
    </location>
</feature>
<dbReference type="AlphaFoldDB" id="A0A6L5BYC0"/>
<keyword evidence="2" id="KW-0472">Membrane</keyword>
<dbReference type="Proteomes" id="UP000475265">
    <property type="component" value="Unassembled WGS sequence"/>
</dbReference>
<feature type="transmembrane region" description="Helical" evidence="2">
    <location>
        <begin position="83"/>
        <end position="105"/>
    </location>
</feature>
<dbReference type="EMBL" id="JAAAXX010000001">
    <property type="protein sequence ID" value="KAF2393599.1"/>
    <property type="molecule type" value="Genomic_DNA"/>
</dbReference>
<name>A0A6L5BYC0_9PSED</name>
<evidence type="ECO:0000313" key="3">
    <source>
        <dbReference type="EMBL" id="KAF2393599.1"/>
    </source>
</evidence>
<organism evidence="3 4">
    <name type="scientific">Pseudomonas frederiksbergensis</name>
    <dbReference type="NCBI Taxonomy" id="104087"/>
    <lineage>
        <taxon>Bacteria</taxon>
        <taxon>Pseudomonadati</taxon>
        <taxon>Pseudomonadota</taxon>
        <taxon>Gammaproteobacteria</taxon>
        <taxon>Pseudomonadales</taxon>
        <taxon>Pseudomonadaceae</taxon>
        <taxon>Pseudomonas</taxon>
    </lineage>
</organism>
<dbReference type="RefSeq" id="WP_163909088.1">
    <property type="nucleotide sequence ID" value="NZ_JAAAXX010000001.1"/>
</dbReference>
<evidence type="ECO:0000313" key="4">
    <source>
        <dbReference type="Proteomes" id="UP000475265"/>
    </source>
</evidence>
<comment type="caution">
    <text evidence="3">The sequence shown here is derived from an EMBL/GenBank/DDBJ whole genome shotgun (WGS) entry which is preliminary data.</text>
</comment>
<feature type="compositionally biased region" description="Basic and acidic residues" evidence="1">
    <location>
        <begin position="38"/>
        <end position="54"/>
    </location>
</feature>
<sequence>MFILTPAQVPVIIQAHTELPSNSAIKEDFPLMTSKNPERLRRQRKALRDKERKANPPPVAETDFTQVINELKEEQRTRHESRFATNFVVWTLAVVFYAIVMLVMIYNPGIWLGNQSWAWKIGKYFLPMMTWPYLLNLLFSRVGVVRAWGLSVLASCIWWFGCLFLQFGEKAVVMYNEASPAQTVTACMDSIRRTYSFEFMSTRQRNKPTPGIAYTTFRLSPQNSSISPFTSADTRGHVDESYTGEVEIALSQSALGTSIRELISHHGMTDLCRPPDQAR</sequence>
<keyword evidence="2" id="KW-0812">Transmembrane</keyword>
<feature type="region of interest" description="Disordered" evidence="1">
    <location>
        <begin position="38"/>
        <end position="59"/>
    </location>
</feature>
<accession>A0A6L5BYC0</accession>
<keyword evidence="2" id="KW-1133">Transmembrane helix</keyword>
<proteinExistence type="predicted"/>
<evidence type="ECO:0000256" key="1">
    <source>
        <dbReference type="SAM" id="MobiDB-lite"/>
    </source>
</evidence>